<gene>
    <name evidence="6" type="ORF">D7M11_35740</name>
</gene>
<dbReference type="Proteomes" id="UP000282311">
    <property type="component" value="Unassembled WGS sequence"/>
</dbReference>
<evidence type="ECO:0000313" key="6">
    <source>
        <dbReference type="EMBL" id="RKN60783.1"/>
    </source>
</evidence>
<keyword evidence="4" id="KW-0106">Calcium</keyword>
<dbReference type="GO" id="GO:0046872">
    <property type="term" value="F:metal ion binding"/>
    <property type="evidence" value="ECO:0007669"/>
    <property type="project" value="UniProtKB-KW"/>
</dbReference>
<dbReference type="EMBL" id="RBAH01000056">
    <property type="protein sequence ID" value="RKN60783.1"/>
    <property type="molecule type" value="Genomic_DNA"/>
</dbReference>
<dbReference type="CDD" id="cd16033">
    <property type="entry name" value="sulfatase_like"/>
    <property type="match status" value="1"/>
</dbReference>
<dbReference type="Pfam" id="PF00884">
    <property type="entry name" value="Sulfatase"/>
    <property type="match status" value="1"/>
</dbReference>
<keyword evidence="3" id="KW-0378">Hydrolase</keyword>
<dbReference type="AlphaFoldDB" id="A0A3B0AJK2"/>
<sequence length="465" mass="54064">MGTKPNVLFILSDQHRYDCIGYSRDYPVKTPNLDRLAAEGAAFTNAFTPIPLCCPARQSLLHGRRPESFESFWNADLVPNRELEPSAYTWPRELRESGYRTGYVGKWHVNREYAPTAYGFDDYVGEQMYRDYRKARYPDTAFTNGFFGETDPAELEDTRTHWLADQAVRLLESYAADGRPWHLRLDFPEPHLPCQPHASFLARYDSECIPQWRSFSESFRNKPYIQQQQLLNWGLEHYAWSDWEPIVRRYYAIITQLDAAIGLVLDALARLGLEQDTIVVYSADHGDMCGAHRMMDKHYILYDDVVKVPLIVKYPGRIPAGTKIDRLVYNLLDLPPTLLEYAGLSPHPFFHGKSLASLLAGESPEGWRSEVVSTYNGQQFGLYNQRMIRGTRWKYIWNMTDIDELYDLQVDPNELNNVIGETRNEGVLAELRLKLYEELKLHQDPFLKFDWMKRQLTEGRKVAVR</sequence>
<dbReference type="InterPro" id="IPR024607">
    <property type="entry name" value="Sulfatase_CS"/>
</dbReference>
<comment type="caution">
    <text evidence="6">The sequence shown here is derived from an EMBL/GenBank/DDBJ whole genome shotgun (WGS) entry which is preliminary data.</text>
</comment>
<dbReference type="InterPro" id="IPR000917">
    <property type="entry name" value="Sulfatase_N"/>
</dbReference>
<evidence type="ECO:0000259" key="5">
    <source>
        <dbReference type="Pfam" id="PF00884"/>
    </source>
</evidence>
<dbReference type="PANTHER" id="PTHR42693:SF53">
    <property type="entry name" value="ENDO-4-O-SULFATASE"/>
    <property type="match status" value="1"/>
</dbReference>
<dbReference type="PANTHER" id="PTHR42693">
    <property type="entry name" value="ARYLSULFATASE FAMILY MEMBER"/>
    <property type="match status" value="1"/>
</dbReference>
<evidence type="ECO:0000256" key="4">
    <source>
        <dbReference type="ARBA" id="ARBA00022837"/>
    </source>
</evidence>
<dbReference type="Gene3D" id="3.40.720.10">
    <property type="entry name" value="Alkaline Phosphatase, subunit A"/>
    <property type="match status" value="1"/>
</dbReference>
<dbReference type="InterPro" id="IPR050738">
    <property type="entry name" value="Sulfatase"/>
</dbReference>
<evidence type="ECO:0000256" key="1">
    <source>
        <dbReference type="ARBA" id="ARBA00008779"/>
    </source>
</evidence>
<evidence type="ECO:0000256" key="3">
    <source>
        <dbReference type="ARBA" id="ARBA00022801"/>
    </source>
</evidence>
<accession>A0A3B0AJK2</accession>
<keyword evidence="2" id="KW-0479">Metal-binding</keyword>
<reference evidence="6 7" key="1">
    <citation type="journal article" date="2007" name="Int. J. Syst. Evol. Microbiol.">
        <title>Paenibacillus ginsengarvi sp. nov., isolated from soil from ginseng cultivation.</title>
        <authorList>
            <person name="Yoon M.H."/>
            <person name="Ten L.N."/>
            <person name="Im W.T."/>
        </authorList>
    </citation>
    <scope>NUCLEOTIDE SEQUENCE [LARGE SCALE GENOMIC DNA]</scope>
    <source>
        <strain evidence="6 7">KCTC 13059</strain>
    </source>
</reference>
<evidence type="ECO:0000313" key="7">
    <source>
        <dbReference type="Proteomes" id="UP000282311"/>
    </source>
</evidence>
<dbReference type="PROSITE" id="PS00149">
    <property type="entry name" value="SULFATASE_2"/>
    <property type="match status" value="1"/>
</dbReference>
<dbReference type="InterPro" id="IPR017850">
    <property type="entry name" value="Alkaline_phosphatase_core_sf"/>
</dbReference>
<protein>
    <submittedName>
        <fullName evidence="6">DUF4976 domain-containing protein</fullName>
    </submittedName>
</protein>
<dbReference type="OrthoDB" id="9762324at2"/>
<feature type="domain" description="Sulfatase N-terminal" evidence="5">
    <location>
        <begin position="5"/>
        <end position="343"/>
    </location>
</feature>
<proteinExistence type="inferred from homology"/>
<keyword evidence="7" id="KW-1185">Reference proteome</keyword>
<dbReference type="RefSeq" id="WP_120752044.1">
    <property type="nucleotide sequence ID" value="NZ_RBAH01000056.1"/>
</dbReference>
<dbReference type="GO" id="GO:0004065">
    <property type="term" value="F:arylsulfatase activity"/>
    <property type="evidence" value="ECO:0007669"/>
    <property type="project" value="TreeGrafter"/>
</dbReference>
<comment type="similarity">
    <text evidence="1">Belongs to the sulfatase family.</text>
</comment>
<dbReference type="SUPFAM" id="SSF53649">
    <property type="entry name" value="Alkaline phosphatase-like"/>
    <property type="match status" value="1"/>
</dbReference>
<name>A0A3B0AJK2_9BACL</name>
<evidence type="ECO:0000256" key="2">
    <source>
        <dbReference type="ARBA" id="ARBA00022723"/>
    </source>
</evidence>
<organism evidence="6 7">
    <name type="scientific">Paenibacillus ginsengarvi</name>
    <dbReference type="NCBI Taxonomy" id="400777"/>
    <lineage>
        <taxon>Bacteria</taxon>
        <taxon>Bacillati</taxon>
        <taxon>Bacillota</taxon>
        <taxon>Bacilli</taxon>
        <taxon>Bacillales</taxon>
        <taxon>Paenibacillaceae</taxon>
        <taxon>Paenibacillus</taxon>
    </lineage>
</organism>